<gene>
    <name evidence="2" type="ORF">MERR_LOCUS38359</name>
</gene>
<comment type="caution">
    <text evidence="2">The sequence shown here is derived from an EMBL/GenBank/DDBJ whole genome shotgun (WGS) entry which is preliminary data.</text>
</comment>
<name>A0A6D2KPW2_9BRAS</name>
<feature type="compositionally biased region" description="Polar residues" evidence="1">
    <location>
        <begin position="71"/>
        <end position="87"/>
    </location>
</feature>
<feature type="compositionally biased region" description="Polar residues" evidence="1">
    <location>
        <begin position="94"/>
        <end position="106"/>
    </location>
</feature>
<feature type="compositionally biased region" description="Basic and acidic residues" evidence="1">
    <location>
        <begin position="36"/>
        <end position="46"/>
    </location>
</feature>
<sequence>MVTVASSKSRSIPMIKRRPLSHALMVLNGALEPFGRRSVGDVKTKSNQDANQDQEPVCHLSLTKKRVDHPTPTNFNELNELNASVNGRNRVEAESSSGFQTGSELQLSDDDSGTETMADNHGGAPPPGAFPPQAGNPAQAQRPARKIGADAG</sequence>
<reference evidence="2" key="1">
    <citation type="submission" date="2020-01" db="EMBL/GenBank/DDBJ databases">
        <authorList>
            <person name="Mishra B."/>
        </authorList>
    </citation>
    <scope>NUCLEOTIDE SEQUENCE [LARGE SCALE GENOMIC DNA]</scope>
</reference>
<evidence type="ECO:0000313" key="2">
    <source>
        <dbReference type="EMBL" id="CAA7051124.1"/>
    </source>
</evidence>
<feature type="compositionally biased region" description="Low complexity" evidence="1">
    <location>
        <begin position="131"/>
        <end position="142"/>
    </location>
</feature>
<keyword evidence="3" id="KW-1185">Reference proteome</keyword>
<dbReference type="Proteomes" id="UP000467841">
    <property type="component" value="Unassembled WGS sequence"/>
</dbReference>
<protein>
    <submittedName>
        <fullName evidence="2">Uncharacterized protein</fullName>
    </submittedName>
</protein>
<dbReference type="EMBL" id="CACVBM020001464">
    <property type="protein sequence ID" value="CAA7051124.1"/>
    <property type="molecule type" value="Genomic_DNA"/>
</dbReference>
<evidence type="ECO:0000313" key="3">
    <source>
        <dbReference type="Proteomes" id="UP000467841"/>
    </source>
</evidence>
<dbReference type="AlphaFoldDB" id="A0A6D2KPW2"/>
<organism evidence="2 3">
    <name type="scientific">Microthlaspi erraticum</name>
    <dbReference type="NCBI Taxonomy" id="1685480"/>
    <lineage>
        <taxon>Eukaryota</taxon>
        <taxon>Viridiplantae</taxon>
        <taxon>Streptophyta</taxon>
        <taxon>Embryophyta</taxon>
        <taxon>Tracheophyta</taxon>
        <taxon>Spermatophyta</taxon>
        <taxon>Magnoliopsida</taxon>
        <taxon>eudicotyledons</taxon>
        <taxon>Gunneridae</taxon>
        <taxon>Pentapetalae</taxon>
        <taxon>rosids</taxon>
        <taxon>malvids</taxon>
        <taxon>Brassicales</taxon>
        <taxon>Brassicaceae</taxon>
        <taxon>Coluteocarpeae</taxon>
        <taxon>Microthlaspi</taxon>
    </lineage>
</organism>
<evidence type="ECO:0000256" key="1">
    <source>
        <dbReference type="SAM" id="MobiDB-lite"/>
    </source>
</evidence>
<proteinExistence type="predicted"/>
<accession>A0A6D2KPW2</accession>
<feature type="region of interest" description="Disordered" evidence="1">
    <location>
        <begin position="36"/>
        <end position="152"/>
    </location>
</feature>